<dbReference type="EMBL" id="BOOI01000083">
    <property type="protein sequence ID" value="GIH88560.1"/>
    <property type="molecule type" value="Genomic_DNA"/>
</dbReference>
<dbReference type="InterPro" id="IPR001387">
    <property type="entry name" value="Cro/C1-type_HTH"/>
</dbReference>
<dbReference type="Pfam" id="PF19054">
    <property type="entry name" value="DUF5753"/>
    <property type="match status" value="1"/>
</dbReference>
<dbReference type="InterPro" id="IPR043917">
    <property type="entry name" value="DUF5753"/>
</dbReference>
<evidence type="ECO:0000259" key="1">
    <source>
        <dbReference type="PROSITE" id="PS50943"/>
    </source>
</evidence>
<dbReference type="InterPro" id="IPR010982">
    <property type="entry name" value="Lambda_DNA-bd_dom_sf"/>
</dbReference>
<dbReference type="PROSITE" id="PS50943">
    <property type="entry name" value="HTH_CROC1"/>
    <property type="match status" value="1"/>
</dbReference>
<dbReference type="GO" id="GO:0003677">
    <property type="term" value="F:DNA binding"/>
    <property type="evidence" value="ECO:0007669"/>
    <property type="project" value="InterPro"/>
</dbReference>
<dbReference type="Proteomes" id="UP000655044">
    <property type="component" value="Unassembled WGS sequence"/>
</dbReference>
<evidence type="ECO:0000313" key="2">
    <source>
        <dbReference type="EMBL" id="GIH88560.1"/>
    </source>
</evidence>
<protein>
    <submittedName>
        <fullName evidence="2">Transcriptional regulator</fullName>
    </submittedName>
</protein>
<reference evidence="2" key="1">
    <citation type="submission" date="2021-01" db="EMBL/GenBank/DDBJ databases">
        <title>Whole genome shotgun sequence of Planobispora rosea NBRC 15558.</title>
        <authorList>
            <person name="Komaki H."/>
            <person name="Tamura T."/>
        </authorList>
    </citation>
    <scope>NUCLEOTIDE SEQUENCE</scope>
    <source>
        <strain evidence="2">NBRC 15558</strain>
    </source>
</reference>
<dbReference type="CDD" id="cd00093">
    <property type="entry name" value="HTH_XRE"/>
    <property type="match status" value="1"/>
</dbReference>
<sequence length="284" mass="31546">MRSSSSSAHQALQALGQRLREIRIDAELSGRDLARRVGWHSSKISKIEYGKQTPTIADIRAWCEQCGAGEQIADLVASLRAVEGMFVEWRQMERTGLRRAQEAVLPLWERTRHFRIYSPRMVPGPLQTRAYITAVLTSLTRRRSIPDDVEQAVQVRVDKQHVIYEGDHQFAILLEENVLHHPIGGAEAMAGQLGHLLTVSTLPSVSLGIIPLGADRSDIWPVEGFWMFDEAEVTVELVSGHLTITQPREIAMYGATFAEMANLAVYGASARTLITKAIAVLDGQ</sequence>
<accession>A0A8J3S8A5</accession>
<dbReference type="AlphaFoldDB" id="A0A8J3S8A5"/>
<dbReference type="SUPFAM" id="SSF47413">
    <property type="entry name" value="lambda repressor-like DNA-binding domains"/>
    <property type="match status" value="1"/>
</dbReference>
<organism evidence="2 3">
    <name type="scientific">Planobispora rosea</name>
    <dbReference type="NCBI Taxonomy" id="35762"/>
    <lineage>
        <taxon>Bacteria</taxon>
        <taxon>Bacillati</taxon>
        <taxon>Actinomycetota</taxon>
        <taxon>Actinomycetes</taxon>
        <taxon>Streptosporangiales</taxon>
        <taxon>Streptosporangiaceae</taxon>
        <taxon>Planobispora</taxon>
    </lineage>
</organism>
<comment type="caution">
    <text evidence="2">The sequence shown here is derived from an EMBL/GenBank/DDBJ whole genome shotgun (WGS) entry which is preliminary data.</text>
</comment>
<dbReference type="RefSeq" id="WP_189243872.1">
    <property type="nucleotide sequence ID" value="NZ_BMQP01000054.1"/>
</dbReference>
<gene>
    <name evidence="2" type="ORF">Pro02_69680</name>
</gene>
<keyword evidence="3" id="KW-1185">Reference proteome</keyword>
<proteinExistence type="predicted"/>
<dbReference type="Gene3D" id="1.10.260.40">
    <property type="entry name" value="lambda repressor-like DNA-binding domains"/>
    <property type="match status" value="1"/>
</dbReference>
<feature type="domain" description="HTH cro/C1-type" evidence="1">
    <location>
        <begin position="19"/>
        <end position="75"/>
    </location>
</feature>
<dbReference type="Pfam" id="PF13560">
    <property type="entry name" value="HTH_31"/>
    <property type="match status" value="1"/>
</dbReference>
<name>A0A8J3S8A5_PLARO</name>
<evidence type="ECO:0000313" key="3">
    <source>
        <dbReference type="Proteomes" id="UP000655044"/>
    </source>
</evidence>
<dbReference type="SMART" id="SM00530">
    <property type="entry name" value="HTH_XRE"/>
    <property type="match status" value="1"/>
</dbReference>